<sequence>MTLTADLCDEHGDEVRVLDGGFASYGGATSFAGPVTTLSAFEDNSLVREALAEEGGGRVLVVAAGGSTRCAMVGGNLGALAEDNGWAGIVVDGSVRDAAELRGTTVGIRARGTSPRRSVKRGVGERDVPITVAGVDLVPGMWLWADEDGIVVADRNLEA</sequence>
<comment type="subunit">
    <text evidence="3">Homotrimer.</text>
</comment>
<dbReference type="NCBIfam" id="NF006875">
    <property type="entry name" value="PRK09372.1"/>
    <property type="match status" value="1"/>
</dbReference>
<dbReference type="NCBIfam" id="TIGR01935">
    <property type="entry name" value="NOT-MenG"/>
    <property type="match status" value="1"/>
</dbReference>
<accession>A0A381N934</accession>
<evidence type="ECO:0000256" key="8">
    <source>
        <dbReference type="ARBA" id="ARBA00025046"/>
    </source>
</evidence>
<evidence type="ECO:0000256" key="7">
    <source>
        <dbReference type="ARBA" id="ARBA00023239"/>
    </source>
</evidence>
<dbReference type="GO" id="GO:0046872">
    <property type="term" value="F:metal ion binding"/>
    <property type="evidence" value="ECO:0007669"/>
    <property type="project" value="UniProtKB-KW"/>
</dbReference>
<dbReference type="PANTHER" id="PTHR33254">
    <property type="entry name" value="4-HYDROXY-4-METHYL-2-OXOGLUTARATE ALDOLASE 3-RELATED"/>
    <property type="match status" value="1"/>
</dbReference>
<comment type="similarity">
    <text evidence="2">Belongs to the class II aldolase/RraA-like family.</text>
</comment>
<dbReference type="GO" id="GO:0008428">
    <property type="term" value="F:ribonuclease inhibitor activity"/>
    <property type="evidence" value="ECO:0007669"/>
    <property type="project" value="InterPro"/>
</dbReference>
<gene>
    <name evidence="11" type="ORF">METZ01_LOCUS3956</name>
</gene>
<dbReference type="CDD" id="cd16841">
    <property type="entry name" value="RraA_family"/>
    <property type="match status" value="1"/>
</dbReference>
<protein>
    <recommendedName>
        <fullName evidence="9">Oxaloacetate decarboxylase</fullName>
        <ecNumber evidence="5">4.1.1.112</ecNumber>
        <ecNumber evidence="4">4.1.3.17</ecNumber>
    </recommendedName>
</protein>
<proteinExistence type="inferred from homology"/>
<dbReference type="PANTHER" id="PTHR33254:SF4">
    <property type="entry name" value="4-HYDROXY-4-METHYL-2-OXOGLUTARATE ALDOLASE 3-RELATED"/>
    <property type="match status" value="1"/>
</dbReference>
<dbReference type="AlphaFoldDB" id="A0A381N934"/>
<evidence type="ECO:0000256" key="3">
    <source>
        <dbReference type="ARBA" id="ARBA00011233"/>
    </source>
</evidence>
<keyword evidence="7" id="KW-0456">Lyase</keyword>
<dbReference type="GO" id="GO:0008948">
    <property type="term" value="F:oxaloacetate decarboxylase activity"/>
    <property type="evidence" value="ECO:0007669"/>
    <property type="project" value="UniProtKB-EC"/>
</dbReference>
<keyword evidence="6" id="KW-0479">Metal-binding</keyword>
<organism evidence="11">
    <name type="scientific">marine metagenome</name>
    <dbReference type="NCBI Taxonomy" id="408172"/>
    <lineage>
        <taxon>unclassified sequences</taxon>
        <taxon>metagenomes</taxon>
        <taxon>ecological metagenomes</taxon>
    </lineage>
</organism>
<comment type="catalytic activity">
    <reaction evidence="10">
        <text>oxaloacetate + H(+) = pyruvate + CO2</text>
        <dbReference type="Rhea" id="RHEA:15641"/>
        <dbReference type="ChEBI" id="CHEBI:15361"/>
        <dbReference type="ChEBI" id="CHEBI:15378"/>
        <dbReference type="ChEBI" id="CHEBI:16452"/>
        <dbReference type="ChEBI" id="CHEBI:16526"/>
        <dbReference type="EC" id="4.1.1.112"/>
    </reaction>
</comment>
<dbReference type="InterPro" id="IPR036704">
    <property type="entry name" value="RraA/RraA-like_sf"/>
</dbReference>
<dbReference type="InterPro" id="IPR010203">
    <property type="entry name" value="RraA"/>
</dbReference>
<dbReference type="EMBL" id="UINC01000206">
    <property type="protein sequence ID" value="SUZ51102.1"/>
    <property type="molecule type" value="Genomic_DNA"/>
</dbReference>
<evidence type="ECO:0000256" key="6">
    <source>
        <dbReference type="ARBA" id="ARBA00022723"/>
    </source>
</evidence>
<evidence type="ECO:0000256" key="2">
    <source>
        <dbReference type="ARBA" id="ARBA00008621"/>
    </source>
</evidence>
<comment type="catalytic activity">
    <reaction evidence="1">
        <text>4-hydroxy-4-methyl-2-oxoglutarate = 2 pyruvate</text>
        <dbReference type="Rhea" id="RHEA:22748"/>
        <dbReference type="ChEBI" id="CHEBI:15361"/>
        <dbReference type="ChEBI" id="CHEBI:58276"/>
        <dbReference type="EC" id="4.1.3.17"/>
    </reaction>
</comment>
<evidence type="ECO:0000256" key="10">
    <source>
        <dbReference type="ARBA" id="ARBA00047973"/>
    </source>
</evidence>
<evidence type="ECO:0000256" key="1">
    <source>
        <dbReference type="ARBA" id="ARBA00001342"/>
    </source>
</evidence>
<dbReference type="EC" id="4.1.1.112" evidence="5"/>
<evidence type="ECO:0000256" key="9">
    <source>
        <dbReference type="ARBA" id="ARBA00032305"/>
    </source>
</evidence>
<name>A0A381N934_9ZZZZ</name>
<dbReference type="Pfam" id="PF03737">
    <property type="entry name" value="RraA-like"/>
    <property type="match status" value="1"/>
</dbReference>
<dbReference type="GO" id="GO:0051252">
    <property type="term" value="P:regulation of RNA metabolic process"/>
    <property type="evidence" value="ECO:0007669"/>
    <property type="project" value="InterPro"/>
</dbReference>
<dbReference type="Gene3D" id="3.50.30.40">
    <property type="entry name" value="Ribonuclease E inhibitor RraA/RraA-like"/>
    <property type="match status" value="1"/>
</dbReference>
<reference evidence="11" key="1">
    <citation type="submission" date="2018-05" db="EMBL/GenBank/DDBJ databases">
        <authorList>
            <person name="Lanie J.A."/>
            <person name="Ng W.-L."/>
            <person name="Kazmierczak K.M."/>
            <person name="Andrzejewski T.M."/>
            <person name="Davidsen T.M."/>
            <person name="Wayne K.J."/>
            <person name="Tettelin H."/>
            <person name="Glass J.I."/>
            <person name="Rusch D."/>
            <person name="Podicherti R."/>
            <person name="Tsui H.-C.T."/>
            <person name="Winkler M.E."/>
        </authorList>
    </citation>
    <scope>NUCLEOTIDE SEQUENCE</scope>
</reference>
<evidence type="ECO:0000256" key="4">
    <source>
        <dbReference type="ARBA" id="ARBA00012213"/>
    </source>
</evidence>
<dbReference type="EC" id="4.1.3.17" evidence="4"/>
<evidence type="ECO:0000313" key="11">
    <source>
        <dbReference type="EMBL" id="SUZ51102.1"/>
    </source>
</evidence>
<comment type="function">
    <text evidence="8">Catalyzes the aldol cleavage of 4-hydroxy-4-methyl-2-oxoglutarate (HMG) into 2 molecules of pyruvate. Also contains a secondary oxaloacetate (OAA) decarboxylase activity due to the common pyruvate enolate transition state formed following C-C bond cleavage in the retro-aldol and decarboxylation reactions.</text>
</comment>
<dbReference type="InterPro" id="IPR005493">
    <property type="entry name" value="RraA/RraA-like"/>
</dbReference>
<dbReference type="GO" id="GO:0047443">
    <property type="term" value="F:4-hydroxy-4-methyl-2-oxoglutarate aldolase activity"/>
    <property type="evidence" value="ECO:0007669"/>
    <property type="project" value="UniProtKB-EC"/>
</dbReference>
<evidence type="ECO:0000256" key="5">
    <source>
        <dbReference type="ARBA" id="ARBA00012947"/>
    </source>
</evidence>
<dbReference type="SUPFAM" id="SSF89562">
    <property type="entry name" value="RraA-like"/>
    <property type="match status" value="1"/>
</dbReference>